<evidence type="ECO:0000313" key="2">
    <source>
        <dbReference type="EMBL" id="MBE0346535.1"/>
    </source>
</evidence>
<evidence type="ECO:0000256" key="1">
    <source>
        <dbReference type="SAM" id="SignalP"/>
    </source>
</evidence>
<organism evidence="2 3">
    <name type="scientific">Pseudoalteromonas peptidolytica F12-50-A1</name>
    <dbReference type="NCBI Taxonomy" id="1315280"/>
    <lineage>
        <taxon>Bacteria</taxon>
        <taxon>Pseudomonadati</taxon>
        <taxon>Pseudomonadota</taxon>
        <taxon>Gammaproteobacteria</taxon>
        <taxon>Alteromonadales</taxon>
        <taxon>Pseudoalteromonadaceae</taxon>
        <taxon>Pseudoalteromonas</taxon>
    </lineage>
</organism>
<accession>A0A8I0MVC4</accession>
<dbReference type="AlphaFoldDB" id="A0A8I0MVC4"/>
<dbReference type="Proteomes" id="UP000660708">
    <property type="component" value="Unassembled WGS sequence"/>
</dbReference>
<comment type="caution">
    <text evidence="2">The sequence shown here is derived from an EMBL/GenBank/DDBJ whole genome shotgun (WGS) entry which is preliminary data.</text>
</comment>
<keyword evidence="1" id="KW-0732">Signal</keyword>
<dbReference type="EMBL" id="AQHF01000022">
    <property type="protein sequence ID" value="MBE0346535.1"/>
    <property type="molecule type" value="Genomic_DNA"/>
</dbReference>
<gene>
    <name evidence="2" type="ORF">PPEP_a3787</name>
</gene>
<feature type="signal peptide" evidence="1">
    <location>
        <begin position="1"/>
        <end position="18"/>
    </location>
</feature>
<feature type="chain" id="PRO_5034671582" evidence="1">
    <location>
        <begin position="19"/>
        <end position="186"/>
    </location>
</feature>
<reference evidence="2 3" key="1">
    <citation type="submission" date="2015-06" db="EMBL/GenBank/DDBJ databases">
        <title>Genome sequence of Pseudoalteromonas peptidolytica.</title>
        <authorList>
            <person name="Xie B.-B."/>
            <person name="Rong J.-C."/>
            <person name="Qin Q.-L."/>
            <person name="Zhang Y.-Z."/>
        </authorList>
    </citation>
    <scope>NUCLEOTIDE SEQUENCE [LARGE SCALE GENOMIC DNA]</scope>
    <source>
        <strain evidence="2 3">F12-50-A1</strain>
    </source>
</reference>
<protein>
    <submittedName>
        <fullName evidence="2">Uncharacterized protein</fullName>
    </submittedName>
</protein>
<keyword evidence="3" id="KW-1185">Reference proteome</keyword>
<sequence>MRLFVSFLLIFAFFDLSANEQPIGYPDDAQWVEPETVEVLSYWCVIFGKFYGGNTTPAKVDLSICSNWFLSEHDKAYTNSYVVTTNSGGYFVGTGDKTKKFVVNYTTTWRKAHINPPVSGVHDYGAVSEFSEQVNQCPPDSNPEYIHPHDSDNDGQIDRCYNPDDKLVCYSPHTNLPKNNTDTHCY</sequence>
<evidence type="ECO:0000313" key="3">
    <source>
        <dbReference type="Proteomes" id="UP000660708"/>
    </source>
</evidence>
<dbReference type="RefSeq" id="WP_147390615.1">
    <property type="nucleotide sequence ID" value="NZ_AQHF01000022.1"/>
</dbReference>
<name>A0A8I0MVC4_9GAMM</name>
<proteinExistence type="predicted"/>